<organism evidence="1 2">
    <name type="scientific">Candidatus Synchoanobacter obligatus</name>
    <dbReference type="NCBI Taxonomy" id="2919597"/>
    <lineage>
        <taxon>Bacteria</taxon>
        <taxon>Pseudomonadati</taxon>
        <taxon>Pseudomonadota</taxon>
        <taxon>Gammaproteobacteria</taxon>
        <taxon>Candidatus Comchoanobacterales</taxon>
        <taxon>Candidatus Comchoanobacteraceae</taxon>
        <taxon>Candidatus Synchoanobacter</taxon>
    </lineage>
</organism>
<evidence type="ECO:0008006" key="3">
    <source>
        <dbReference type="Google" id="ProtNLM"/>
    </source>
</evidence>
<proteinExistence type="predicted"/>
<dbReference type="Proteomes" id="UP001320768">
    <property type="component" value="Unassembled WGS sequence"/>
</dbReference>
<evidence type="ECO:0000313" key="1">
    <source>
        <dbReference type="EMBL" id="MCP8352588.1"/>
    </source>
</evidence>
<accession>A0ABT1L900</accession>
<sequence>MDNTVLLKMMDSLLSGGGLDYDGLIGRLEAMGFDIQEEERYLVKDKYDVWLTTSFDLDKKVGEYIKRGYGPSYVSRVVAKEDADFNIDKYDWAEAYRIAINKSGNRTGKKRQGFLYRRGFLSNSVID</sequence>
<name>A0ABT1L900_9GAMM</name>
<reference evidence="1 2" key="1">
    <citation type="journal article" date="2022" name="Nat. Microbiol.">
        <title>The microbiome of a bacterivorous marine choanoflagellate contains a resource-demanding obligate bacterial associate.</title>
        <authorList>
            <person name="Needham D.M."/>
            <person name="Poirier C."/>
            <person name="Bachy C."/>
            <person name="George E.E."/>
            <person name="Wilken S."/>
            <person name="Yung C.C.M."/>
            <person name="Limardo A.J."/>
            <person name="Morando M."/>
            <person name="Sudek L."/>
            <person name="Malmstrom R.R."/>
            <person name="Keeling P.J."/>
            <person name="Santoro A.E."/>
            <person name="Worden A.Z."/>
        </authorList>
    </citation>
    <scope>NUCLEOTIDE SEQUENCE [LARGE SCALE GENOMIC DNA]</scope>
    <source>
        <strain evidence="1 2">Comchoano-2</strain>
    </source>
</reference>
<keyword evidence="2" id="KW-1185">Reference proteome</keyword>
<gene>
    <name evidence="1" type="ORF">MKS91_04725</name>
</gene>
<comment type="caution">
    <text evidence="1">The sequence shown here is derived from an EMBL/GenBank/DDBJ whole genome shotgun (WGS) entry which is preliminary data.</text>
</comment>
<protein>
    <recommendedName>
        <fullName evidence="3">Regulatory protein RecX</fullName>
    </recommendedName>
</protein>
<dbReference type="RefSeq" id="WP_258569694.1">
    <property type="nucleotide sequence ID" value="NZ_JAKUDN010000002.1"/>
</dbReference>
<evidence type="ECO:0000313" key="2">
    <source>
        <dbReference type="Proteomes" id="UP001320768"/>
    </source>
</evidence>
<dbReference type="EMBL" id="JAKUDN010000002">
    <property type="protein sequence ID" value="MCP8352588.1"/>
    <property type="molecule type" value="Genomic_DNA"/>
</dbReference>